<dbReference type="EMBL" id="JAEEGB010000026">
    <property type="protein sequence ID" value="MBI6874565.1"/>
    <property type="molecule type" value="Genomic_DNA"/>
</dbReference>
<keyword evidence="3" id="KW-1185">Reference proteome</keyword>
<dbReference type="RefSeq" id="WP_211143933.1">
    <property type="nucleotide sequence ID" value="NZ_JAEEGB010000026.1"/>
</dbReference>
<protein>
    <submittedName>
        <fullName evidence="2">Uncharacterized protein</fullName>
    </submittedName>
</protein>
<sequence>MVKRNIKVMAALALVVSLGSGFVTVHAAAPSNNTAANNSTKIEHKMKNKKEGANPIYSVLESKLGFTKAQIQDAAKSGKTAFDLASQKGVTADQLRSMIVDAQSQNIDQMVSKGKLTQDKANTMKANLKTKMQNWNGSLKQKEHKEGHSNPIYSILESKLGFTKAQIQDAAKSGKTAFDLASQKGVTADQLRSMIVDAQSQNIDQMVSKGKLTQDKANTMKANLKTKMQNWNGSLGHKKDVK</sequence>
<feature type="signal peptide" evidence="1">
    <location>
        <begin position="1"/>
        <end position="27"/>
    </location>
</feature>
<organism evidence="2 3">
    <name type="scientific">Clostridium aciditolerans</name>
    <dbReference type="NCBI Taxonomy" id="339861"/>
    <lineage>
        <taxon>Bacteria</taxon>
        <taxon>Bacillati</taxon>
        <taxon>Bacillota</taxon>
        <taxon>Clostridia</taxon>
        <taxon>Eubacteriales</taxon>
        <taxon>Clostridiaceae</taxon>
        <taxon>Clostridium</taxon>
    </lineage>
</organism>
<evidence type="ECO:0000313" key="2">
    <source>
        <dbReference type="EMBL" id="MBI6874565.1"/>
    </source>
</evidence>
<dbReference type="Proteomes" id="UP000622687">
    <property type="component" value="Unassembled WGS sequence"/>
</dbReference>
<keyword evidence="1" id="KW-0732">Signal</keyword>
<comment type="caution">
    <text evidence="2">The sequence shown here is derived from an EMBL/GenBank/DDBJ whole genome shotgun (WGS) entry which is preliminary data.</text>
</comment>
<dbReference type="AlphaFoldDB" id="A0A934HUK5"/>
<proteinExistence type="predicted"/>
<gene>
    <name evidence="2" type="ORF">I6U51_17970</name>
</gene>
<accession>A0A934HUK5</accession>
<feature type="chain" id="PRO_5037001040" evidence="1">
    <location>
        <begin position="28"/>
        <end position="242"/>
    </location>
</feature>
<reference evidence="2" key="1">
    <citation type="submission" date="2020-12" db="EMBL/GenBank/DDBJ databases">
        <title>Clostridium thailandense sp. nov., a novel acetogenic bacterium isolated from peat land soil in Thailand.</title>
        <authorList>
            <person name="Chaikitkaew S."/>
            <person name="Birkeland N.K."/>
        </authorList>
    </citation>
    <scope>NUCLEOTIDE SEQUENCE</scope>
    <source>
        <strain evidence="2">DSM 17425</strain>
    </source>
</reference>
<name>A0A934HUK5_9CLOT</name>
<evidence type="ECO:0000256" key="1">
    <source>
        <dbReference type="SAM" id="SignalP"/>
    </source>
</evidence>
<evidence type="ECO:0000313" key="3">
    <source>
        <dbReference type="Proteomes" id="UP000622687"/>
    </source>
</evidence>